<dbReference type="PROSITE" id="PS00409">
    <property type="entry name" value="PROKAR_NTER_METHYL"/>
    <property type="match status" value="1"/>
</dbReference>
<keyword evidence="6 10" id="KW-0812">Transmembrane</keyword>
<dbReference type="InterPro" id="IPR002416">
    <property type="entry name" value="T2SS_protein-GspH"/>
</dbReference>
<evidence type="ECO:0000256" key="8">
    <source>
        <dbReference type="ARBA" id="ARBA00023136"/>
    </source>
</evidence>
<evidence type="ECO:0000256" key="4">
    <source>
        <dbReference type="ARBA" id="ARBA00022481"/>
    </source>
</evidence>
<sequence>MKHSARGFTLLEVLVVILIVGLMAGLAGLSQVDSIQQARREAEQLRSLIGLLRVDALINHRDYGLRLDNDRYSVQSRTRDGRWQPALQYREQQLPVNVRLQLQAGANLLEPNAPANSKAPQLLVLSNDEISPFTLHVEHRLKPVLSLHSDGLEEVRIETL</sequence>
<dbReference type="InterPro" id="IPR012902">
    <property type="entry name" value="N_methyl_site"/>
</dbReference>
<keyword evidence="4" id="KW-0488">Methylation</keyword>
<feature type="transmembrane region" description="Helical" evidence="10">
    <location>
        <begin position="7"/>
        <end position="29"/>
    </location>
</feature>
<dbReference type="RefSeq" id="WP_321833532.1">
    <property type="nucleotide sequence ID" value="NZ_JBINXA010000012.1"/>
</dbReference>
<evidence type="ECO:0000256" key="6">
    <source>
        <dbReference type="ARBA" id="ARBA00022692"/>
    </source>
</evidence>
<accession>A0ABW7M1T5</accession>
<keyword evidence="12" id="KW-1185">Reference proteome</keyword>
<evidence type="ECO:0000256" key="9">
    <source>
        <dbReference type="ARBA" id="ARBA00030775"/>
    </source>
</evidence>
<protein>
    <recommendedName>
        <fullName evidence="2">Type II secretion system protein H</fullName>
    </recommendedName>
    <alternativeName>
        <fullName evidence="9">General secretion pathway protein H</fullName>
    </alternativeName>
</protein>
<evidence type="ECO:0000256" key="7">
    <source>
        <dbReference type="ARBA" id="ARBA00022989"/>
    </source>
</evidence>
<keyword evidence="8 10" id="KW-0472">Membrane</keyword>
<keyword evidence="5" id="KW-0997">Cell inner membrane</keyword>
<dbReference type="PRINTS" id="PR00885">
    <property type="entry name" value="BCTERIALGSPH"/>
</dbReference>
<keyword evidence="3" id="KW-1003">Cell membrane</keyword>
<keyword evidence="7 10" id="KW-1133">Transmembrane helix</keyword>
<dbReference type="SUPFAM" id="SSF54523">
    <property type="entry name" value="Pili subunits"/>
    <property type="match status" value="1"/>
</dbReference>
<evidence type="ECO:0000313" key="11">
    <source>
        <dbReference type="EMBL" id="MFH6567862.1"/>
    </source>
</evidence>
<dbReference type="InterPro" id="IPR045584">
    <property type="entry name" value="Pilin-like"/>
</dbReference>
<reference evidence="11 12" key="1">
    <citation type="submission" date="2024-10" db="EMBL/GenBank/DDBJ databases">
        <title>Aeromonas and Pseudomonas from the Cagarras Archipelago, Rio de Janeiro, Brazil.</title>
        <authorList>
            <person name="Canellas A.L.B."/>
            <person name="Laport M.S."/>
        </authorList>
    </citation>
    <scope>NUCLEOTIDE SEQUENCE [LARGE SCALE GENOMIC DNA]</scope>
    <source>
        <strain evidence="11 12">CPF-4</strain>
    </source>
</reference>
<evidence type="ECO:0000313" key="12">
    <source>
        <dbReference type="Proteomes" id="UP001609821"/>
    </source>
</evidence>
<comment type="caution">
    <text evidence="11">The sequence shown here is derived from an EMBL/GenBank/DDBJ whole genome shotgun (WGS) entry which is preliminary data.</text>
</comment>
<proteinExistence type="predicted"/>
<organism evidence="11 12">
    <name type="scientific">Pseudomonas kulmbachensis</name>
    <dbReference type="NCBI Taxonomy" id="3043408"/>
    <lineage>
        <taxon>Bacteria</taxon>
        <taxon>Pseudomonadati</taxon>
        <taxon>Pseudomonadota</taxon>
        <taxon>Gammaproteobacteria</taxon>
        <taxon>Pseudomonadales</taxon>
        <taxon>Pseudomonadaceae</taxon>
        <taxon>Pseudomonas</taxon>
    </lineage>
</organism>
<dbReference type="NCBIfam" id="TIGR01708">
    <property type="entry name" value="typeII_sec_gspH"/>
    <property type="match status" value="1"/>
</dbReference>
<dbReference type="NCBIfam" id="TIGR02532">
    <property type="entry name" value="IV_pilin_GFxxxE"/>
    <property type="match status" value="1"/>
</dbReference>
<evidence type="ECO:0000256" key="2">
    <source>
        <dbReference type="ARBA" id="ARBA00021549"/>
    </source>
</evidence>
<dbReference type="InterPro" id="IPR049875">
    <property type="entry name" value="TypeII_GspH"/>
</dbReference>
<evidence type="ECO:0000256" key="5">
    <source>
        <dbReference type="ARBA" id="ARBA00022519"/>
    </source>
</evidence>
<dbReference type="Gene3D" id="3.55.40.10">
    <property type="entry name" value="minor pseudopilin epsh domain"/>
    <property type="match status" value="1"/>
</dbReference>
<evidence type="ECO:0000256" key="1">
    <source>
        <dbReference type="ARBA" id="ARBA00004377"/>
    </source>
</evidence>
<dbReference type="Pfam" id="PF07963">
    <property type="entry name" value="N_methyl"/>
    <property type="match status" value="1"/>
</dbReference>
<dbReference type="Proteomes" id="UP001609821">
    <property type="component" value="Unassembled WGS sequence"/>
</dbReference>
<evidence type="ECO:0000256" key="3">
    <source>
        <dbReference type="ARBA" id="ARBA00022475"/>
    </source>
</evidence>
<gene>
    <name evidence="11" type="primary">gspH</name>
    <name evidence="11" type="ORF">ACHMWK_18025</name>
</gene>
<dbReference type="EMBL" id="JBINXB010000031">
    <property type="protein sequence ID" value="MFH6567862.1"/>
    <property type="molecule type" value="Genomic_DNA"/>
</dbReference>
<comment type="subcellular location">
    <subcellularLocation>
        <location evidence="1">Cell inner membrane</location>
        <topology evidence="1">Single-pass membrane protein</topology>
    </subcellularLocation>
</comment>
<name>A0ABW7M1T5_9PSED</name>
<evidence type="ECO:0000256" key="10">
    <source>
        <dbReference type="SAM" id="Phobius"/>
    </source>
</evidence>